<proteinExistence type="predicted"/>
<name>A0A7I8KQR2_SPIIN</name>
<dbReference type="SUPFAM" id="SSF55724">
    <property type="entry name" value="Mog1p/PsbP-like"/>
    <property type="match status" value="1"/>
</dbReference>
<accession>A0A7I8KQR2</accession>
<reference evidence="2" key="1">
    <citation type="submission" date="2020-02" db="EMBL/GenBank/DDBJ databases">
        <authorList>
            <person name="Scholz U."/>
            <person name="Mascher M."/>
            <person name="Fiebig A."/>
        </authorList>
    </citation>
    <scope>NUCLEOTIDE SEQUENCE</scope>
</reference>
<dbReference type="GO" id="GO:0009654">
    <property type="term" value="C:photosystem II oxygen evolving complex"/>
    <property type="evidence" value="ECO:0007669"/>
    <property type="project" value="InterPro"/>
</dbReference>
<sequence>MALVASTFIFPQMGLHDPAALALSSPVFREFLDNFDGYTFKYPQNWIQVRGAGADIFFRDPFVLDENISMEASSPSSSRYKSVEDLGTPQDAGEKVLRQYLTELMSTRLGVRRESKVLSTSSRVADDGKLYYQVEINIKSYANNNELAVMPQDRIAKLEWDRRYLSVLGVENNRLYELRLQTPENAFLEEEEDLRQVMDSFRVFKALL</sequence>
<dbReference type="EMBL" id="LR746270">
    <property type="protein sequence ID" value="CAA7400137.1"/>
    <property type="molecule type" value="Genomic_DNA"/>
</dbReference>
<organism evidence="2 3">
    <name type="scientific">Spirodela intermedia</name>
    <name type="common">Intermediate duckweed</name>
    <dbReference type="NCBI Taxonomy" id="51605"/>
    <lineage>
        <taxon>Eukaryota</taxon>
        <taxon>Viridiplantae</taxon>
        <taxon>Streptophyta</taxon>
        <taxon>Embryophyta</taxon>
        <taxon>Tracheophyta</taxon>
        <taxon>Spermatophyta</taxon>
        <taxon>Magnoliopsida</taxon>
        <taxon>Liliopsida</taxon>
        <taxon>Araceae</taxon>
        <taxon>Lemnoideae</taxon>
        <taxon>Spirodela</taxon>
    </lineage>
</organism>
<dbReference type="Proteomes" id="UP000663760">
    <property type="component" value="Chromosome 7"/>
</dbReference>
<dbReference type="GO" id="GO:0015979">
    <property type="term" value="P:photosynthesis"/>
    <property type="evidence" value="ECO:0007669"/>
    <property type="project" value="InterPro"/>
</dbReference>
<evidence type="ECO:0000313" key="3">
    <source>
        <dbReference type="Proteomes" id="UP000663760"/>
    </source>
</evidence>
<dbReference type="OrthoDB" id="2020255at2759"/>
<dbReference type="PANTHER" id="PTHR31407">
    <property type="match status" value="1"/>
</dbReference>
<dbReference type="GO" id="GO:0019898">
    <property type="term" value="C:extrinsic component of membrane"/>
    <property type="evidence" value="ECO:0007669"/>
    <property type="project" value="InterPro"/>
</dbReference>
<evidence type="ECO:0000259" key="1">
    <source>
        <dbReference type="Pfam" id="PF01789"/>
    </source>
</evidence>
<dbReference type="InterPro" id="IPR002683">
    <property type="entry name" value="PsbP_C"/>
</dbReference>
<keyword evidence="3" id="KW-1185">Reference proteome</keyword>
<gene>
    <name evidence="2" type="ORF">SI8410_07010807</name>
</gene>
<dbReference type="Gene3D" id="3.40.1000.10">
    <property type="entry name" value="Mog1/PsbP, alpha/beta/alpha sandwich"/>
    <property type="match status" value="1"/>
</dbReference>
<feature type="domain" description="PsbP C-terminal" evidence="1">
    <location>
        <begin position="28"/>
        <end position="203"/>
    </location>
</feature>
<dbReference type="NCBIfam" id="NF040946">
    <property type="entry name" value="PSII_PsbP"/>
    <property type="match status" value="1"/>
</dbReference>
<dbReference type="AlphaFoldDB" id="A0A7I8KQR2"/>
<dbReference type="PANTHER" id="PTHR31407:SF15">
    <property type="entry name" value="PSBP DOMAIN-CONTAINING PROTEIN 1, CHLOROPLASTIC"/>
    <property type="match status" value="1"/>
</dbReference>
<dbReference type="GO" id="GO:0005509">
    <property type="term" value="F:calcium ion binding"/>
    <property type="evidence" value="ECO:0007669"/>
    <property type="project" value="InterPro"/>
</dbReference>
<evidence type="ECO:0000313" key="2">
    <source>
        <dbReference type="EMBL" id="CAA7400137.1"/>
    </source>
</evidence>
<dbReference type="Pfam" id="PF01789">
    <property type="entry name" value="PsbP"/>
    <property type="match status" value="1"/>
</dbReference>
<dbReference type="InterPro" id="IPR016123">
    <property type="entry name" value="Mog1/PsbP_a/b/a-sand"/>
</dbReference>
<protein>
    <recommendedName>
        <fullName evidence="1">PsbP C-terminal domain-containing protein</fullName>
    </recommendedName>
</protein>